<dbReference type="InterPro" id="IPR001870">
    <property type="entry name" value="B30.2/SPRY"/>
</dbReference>
<dbReference type="SUPFAM" id="SSF49899">
    <property type="entry name" value="Concanavalin A-like lectins/glucanases"/>
    <property type="match status" value="1"/>
</dbReference>
<gene>
    <name evidence="4" type="primary">ABSGL_12911.1 scaffold 13518</name>
</gene>
<organism evidence="4">
    <name type="scientific">Absidia glauca</name>
    <name type="common">Pin mould</name>
    <dbReference type="NCBI Taxonomy" id="4829"/>
    <lineage>
        <taxon>Eukaryota</taxon>
        <taxon>Fungi</taxon>
        <taxon>Fungi incertae sedis</taxon>
        <taxon>Mucoromycota</taxon>
        <taxon>Mucoromycotina</taxon>
        <taxon>Mucoromycetes</taxon>
        <taxon>Mucorales</taxon>
        <taxon>Cunninghamellaceae</taxon>
        <taxon>Absidia</taxon>
    </lineage>
</organism>
<accession>A0A168RR22</accession>
<dbReference type="OrthoDB" id="25503at2759"/>
<dbReference type="Gene3D" id="2.60.120.920">
    <property type="match status" value="1"/>
</dbReference>
<dbReference type="InParanoid" id="A0A168RR22"/>
<feature type="domain" description="B30.2/SPRY" evidence="2">
    <location>
        <begin position="195"/>
        <end position="390"/>
    </location>
</feature>
<feature type="region of interest" description="Disordered" evidence="1">
    <location>
        <begin position="421"/>
        <end position="440"/>
    </location>
</feature>
<evidence type="ECO:0000313" key="4">
    <source>
        <dbReference type="EMBL" id="SAM07272.1"/>
    </source>
</evidence>
<dbReference type="InterPro" id="IPR043136">
    <property type="entry name" value="B30.2/SPRY_sf"/>
</dbReference>
<name>A0A168RR22_ABSGL</name>
<evidence type="ECO:0000259" key="2">
    <source>
        <dbReference type="PROSITE" id="PS50188"/>
    </source>
</evidence>
<dbReference type="PANTHER" id="PTHR12864">
    <property type="entry name" value="RAN BINDING PROTEIN 9-RELATED"/>
    <property type="match status" value="1"/>
</dbReference>
<evidence type="ECO:0000259" key="3">
    <source>
        <dbReference type="PROSITE" id="PS50897"/>
    </source>
</evidence>
<evidence type="ECO:0000256" key="1">
    <source>
        <dbReference type="SAM" id="MobiDB-lite"/>
    </source>
</evidence>
<dbReference type="InterPro" id="IPR050618">
    <property type="entry name" value="Ubq-SigPath_Reg"/>
</dbReference>
<dbReference type="InterPro" id="IPR006595">
    <property type="entry name" value="CTLH_C"/>
</dbReference>
<dbReference type="SMART" id="SM00668">
    <property type="entry name" value="CTLH"/>
    <property type="match status" value="1"/>
</dbReference>
<dbReference type="InterPro" id="IPR013320">
    <property type="entry name" value="ConA-like_dom_sf"/>
</dbReference>
<protein>
    <recommendedName>
        <fullName evidence="6">B30.2/SPRY domain-containing protein</fullName>
    </recommendedName>
</protein>
<sequence>MTSPSDYSIYNFTSPSSRFILRQHIRNAVLAHENQARILMGQLNDNRGSFGRLRGRPQSKDCVSLFDSYSHGPPVYPFYLDNTTYSALVKQQYDLYCRKYDTAKCNNSKSSSNSKDNTTHISRTSKDSLTATIVDNHVVTGSSNTSMNTLRRTRRVGSSSSSNSPGTTFFEEIDSKPVFDHLFSSPPVFSSSDYDPLKHNSFTTQLELKDLRLPTAWSTTYRGEGLELGQDSNEITFKGKNKEQGNIASAIRSNHSIKPQCGLFYYEVKIEKGYGGNHGQIAVGVCSEYSRLDRMPGCDEDSYGYHGESGYLTGGPRRHIVDHHKYETGFGIGDTIGCGVDFSSNTLFYTKNGVHLGTAFRHISDKQLYPHIGFSVPGETITVNFGQNSSFMFDIGQYREDIADSLALKIIETTPLTCLPPSKEAPQQQQKQQQQQQLTQKASTMDDLVMDYLNHAGYIGTCLKMKKDVAGGNDGKDQEKYERIKTRQDICAALRDGQINQVFIKCEQHYPEMLSHHPRLLFRLECQKFIDLVKSLGHQGTDGTNTRPTVQTGDKRRRSVLDMDNSDKVVDMDENEEDDDIMGGYHWCDLQRVIDFGQYLHTTYAPMAKTEPSIQDMMELDGMGAKDDLLGVDIKAELTSTFSILAYADPATNPDAYLYGPGWREKVASDLNDTILVTEGEQPVSSLERLYQQANVTIHELVLKGDGQASMIPTLDSLF</sequence>
<dbReference type="InterPro" id="IPR024964">
    <property type="entry name" value="CTLH/CRA"/>
</dbReference>
<evidence type="ECO:0008006" key="6">
    <source>
        <dbReference type="Google" id="ProtNLM"/>
    </source>
</evidence>
<dbReference type="InterPro" id="IPR003877">
    <property type="entry name" value="SPRY_dom"/>
</dbReference>
<dbReference type="Pfam" id="PF10607">
    <property type="entry name" value="CTLH"/>
    <property type="match status" value="1"/>
</dbReference>
<dbReference type="Proteomes" id="UP000078561">
    <property type="component" value="Unassembled WGS sequence"/>
</dbReference>
<evidence type="ECO:0000313" key="5">
    <source>
        <dbReference type="Proteomes" id="UP000078561"/>
    </source>
</evidence>
<dbReference type="STRING" id="4829.A0A168RR22"/>
<reference evidence="4" key="1">
    <citation type="submission" date="2016-04" db="EMBL/GenBank/DDBJ databases">
        <authorList>
            <person name="Evans L.H."/>
            <person name="Alamgir A."/>
            <person name="Owens N."/>
            <person name="Weber N.D."/>
            <person name="Virtaneva K."/>
            <person name="Barbian K."/>
            <person name="Babar A."/>
            <person name="Rosenke K."/>
        </authorList>
    </citation>
    <scope>NUCLEOTIDE SEQUENCE [LARGE SCALE GENOMIC DNA]</scope>
    <source>
        <strain evidence="4">CBS 101.48</strain>
    </source>
</reference>
<dbReference type="Pfam" id="PF00622">
    <property type="entry name" value="SPRY"/>
    <property type="match status" value="1"/>
</dbReference>
<dbReference type="SMART" id="SM00449">
    <property type="entry name" value="SPRY"/>
    <property type="match status" value="1"/>
</dbReference>
<dbReference type="EMBL" id="LT554731">
    <property type="protein sequence ID" value="SAM07272.1"/>
    <property type="molecule type" value="Genomic_DNA"/>
</dbReference>
<feature type="compositionally biased region" description="Low complexity" evidence="1">
    <location>
        <begin position="427"/>
        <end position="437"/>
    </location>
</feature>
<dbReference type="PROSITE" id="PS50188">
    <property type="entry name" value="B302_SPRY"/>
    <property type="match status" value="1"/>
</dbReference>
<dbReference type="AlphaFoldDB" id="A0A168RR22"/>
<keyword evidence="5" id="KW-1185">Reference proteome</keyword>
<proteinExistence type="predicted"/>
<dbReference type="PROSITE" id="PS50897">
    <property type="entry name" value="CTLH"/>
    <property type="match status" value="1"/>
</dbReference>
<feature type="domain" description="CTLH" evidence="3">
    <location>
        <begin position="483"/>
        <end position="540"/>
    </location>
</feature>